<sequence>MSALIDLLENLRNHIDIKEYKNLVRKAKISVAVAVIVTCFVPCLQTFYYLVWLVDKTACSARLAAQTGVMNVLIHFLYEFSNTYVNTIHLYAVCLFYILFCKTFALCLRCKSFLKSGTQKLQEISVQIFKEIENVLSSVVFIVFTYFLCGYFKIIFLFAYKLKKSEAIASYTYIVDFVSLTFLAITMVLAADSAQRRIVHIRQFHCTFSNDSPTLAVSDQLKMKMAEDHKTLVLSGWGMFIVRKPLLLSLATWLFTYAVIIVQFFYVPAEEP</sequence>
<feature type="transmembrane region" description="Helical" evidence="1">
    <location>
        <begin position="90"/>
        <end position="114"/>
    </location>
</feature>
<feature type="transmembrane region" description="Helical" evidence="1">
    <location>
        <begin position="246"/>
        <end position="266"/>
    </location>
</feature>
<dbReference type="EMBL" id="BGPR01012951">
    <property type="protein sequence ID" value="GBN58544.1"/>
    <property type="molecule type" value="Genomic_DNA"/>
</dbReference>
<dbReference type="OrthoDB" id="6437310at2759"/>
<accession>A0A4Y2Q2U4</accession>
<proteinExistence type="predicted"/>
<comment type="caution">
    <text evidence="2">The sequence shown here is derived from an EMBL/GenBank/DDBJ whole genome shotgun (WGS) entry which is preliminary data.</text>
</comment>
<evidence type="ECO:0000313" key="4">
    <source>
        <dbReference type="Proteomes" id="UP000499080"/>
    </source>
</evidence>
<keyword evidence="1" id="KW-0472">Membrane</keyword>
<reference evidence="2 4" key="1">
    <citation type="journal article" date="2019" name="Sci. Rep.">
        <title>Orb-weaving spider Araneus ventricosus genome elucidates the spidroin gene catalogue.</title>
        <authorList>
            <person name="Kono N."/>
            <person name="Nakamura H."/>
            <person name="Ohtoshi R."/>
            <person name="Moran D.A.P."/>
            <person name="Shinohara A."/>
            <person name="Yoshida Y."/>
            <person name="Fujiwara M."/>
            <person name="Mori M."/>
            <person name="Tomita M."/>
            <person name="Arakawa K."/>
        </authorList>
    </citation>
    <scope>NUCLEOTIDE SEQUENCE [LARGE SCALE GENOMIC DNA]</scope>
</reference>
<keyword evidence="1" id="KW-1133">Transmembrane helix</keyword>
<evidence type="ECO:0000256" key="1">
    <source>
        <dbReference type="SAM" id="Phobius"/>
    </source>
</evidence>
<feature type="transmembrane region" description="Helical" evidence="1">
    <location>
        <begin position="135"/>
        <end position="159"/>
    </location>
</feature>
<keyword evidence="4" id="KW-1185">Reference proteome</keyword>
<gene>
    <name evidence="3" type="ORF">AVEN_140623_1</name>
    <name evidence="2" type="ORF">AVEN_3783_1</name>
</gene>
<feature type="transmembrane region" description="Helical" evidence="1">
    <location>
        <begin position="29"/>
        <end position="52"/>
    </location>
</feature>
<evidence type="ECO:0000313" key="3">
    <source>
        <dbReference type="EMBL" id="GBN58544.1"/>
    </source>
</evidence>
<organism evidence="2 4">
    <name type="scientific">Araneus ventricosus</name>
    <name type="common">Orbweaver spider</name>
    <name type="synonym">Epeira ventricosa</name>
    <dbReference type="NCBI Taxonomy" id="182803"/>
    <lineage>
        <taxon>Eukaryota</taxon>
        <taxon>Metazoa</taxon>
        <taxon>Ecdysozoa</taxon>
        <taxon>Arthropoda</taxon>
        <taxon>Chelicerata</taxon>
        <taxon>Arachnida</taxon>
        <taxon>Araneae</taxon>
        <taxon>Araneomorphae</taxon>
        <taxon>Entelegynae</taxon>
        <taxon>Araneoidea</taxon>
        <taxon>Araneidae</taxon>
        <taxon>Araneus</taxon>
    </lineage>
</organism>
<evidence type="ECO:0000313" key="2">
    <source>
        <dbReference type="EMBL" id="GBN58485.1"/>
    </source>
</evidence>
<feature type="transmembrane region" description="Helical" evidence="1">
    <location>
        <begin position="171"/>
        <end position="191"/>
    </location>
</feature>
<dbReference type="EMBL" id="BGPR01012939">
    <property type="protein sequence ID" value="GBN58485.1"/>
    <property type="molecule type" value="Genomic_DNA"/>
</dbReference>
<dbReference type="Proteomes" id="UP000499080">
    <property type="component" value="Unassembled WGS sequence"/>
</dbReference>
<dbReference type="AlphaFoldDB" id="A0A4Y2Q2U4"/>
<name>A0A4Y2Q2U4_ARAVE</name>
<keyword evidence="1" id="KW-0812">Transmembrane</keyword>
<protein>
    <submittedName>
        <fullName evidence="2">Uncharacterized protein</fullName>
    </submittedName>
</protein>